<organism evidence="1">
    <name type="scientific">Siphoviridae sp. ctLnD25</name>
    <dbReference type="NCBI Taxonomy" id="2827850"/>
    <lineage>
        <taxon>Viruses</taxon>
        <taxon>Duplodnaviria</taxon>
        <taxon>Heunggongvirae</taxon>
        <taxon>Uroviricota</taxon>
        <taxon>Caudoviricetes</taxon>
    </lineage>
</organism>
<accession>A0A8S5SRT5</accession>
<evidence type="ECO:0000313" key="1">
    <source>
        <dbReference type="EMBL" id="DAF53748.1"/>
    </source>
</evidence>
<dbReference type="EMBL" id="BK032663">
    <property type="protein sequence ID" value="DAF53748.1"/>
    <property type="molecule type" value="Genomic_DNA"/>
</dbReference>
<name>A0A8S5SRT5_9CAUD</name>
<protein>
    <submittedName>
        <fullName evidence="1">Uncharacterized protein</fullName>
    </submittedName>
</protein>
<proteinExistence type="predicted"/>
<reference evidence="1" key="1">
    <citation type="journal article" date="2021" name="Proc. Natl. Acad. Sci. U.S.A.">
        <title>A Catalog of Tens of Thousands of Viruses from Human Metagenomes Reveals Hidden Associations with Chronic Diseases.</title>
        <authorList>
            <person name="Tisza M.J."/>
            <person name="Buck C.B."/>
        </authorList>
    </citation>
    <scope>NUCLEOTIDE SEQUENCE</scope>
    <source>
        <strain evidence="1">CtLnD25</strain>
    </source>
</reference>
<sequence length="292" mass="32118">MAFDGVISFQGKDHITAPQIGRLIAGVAGSVRGILQTQNQIKAAMQTANRVRIDTGDVLFDARMVTNEEPFELNVANGRAGYKRNDLVVLKYSKQVGGVEKFTCEVIQGTPTNQGNPVDPTYVKGDILSGSTTACMPLYRLPIDGITVGEPVSLLPTIKVLGDDKKQSETDFDVIYLQPQGSYNNFWHIYRTGDSVTIKVRGWLANNVSYDAVRCPFTLPENSRPPLVDHEKYSAATNGEESYIYNYVFCPGEPTVISALSARPDGNIYLQDMGGKISNAWRKGSLTYTVRH</sequence>